<sequence length="131" mass="13627">MVGLVIVSHSRMLAEGVVELAYEMADKALHIIPAGGLEDGSIGTDALRIMEALLVADTGDGVLVLGDMGSSILSTQIAIDLLEDEALKQRVKISHASLVEGAIIAAIQASIGDPLDEVFNATLQVSSFSKL</sequence>
<gene>
    <name evidence="1" type="ORF">CS063_09675</name>
</gene>
<evidence type="ECO:0000313" key="2">
    <source>
        <dbReference type="Proteomes" id="UP000224460"/>
    </source>
</evidence>
<proteinExistence type="predicted"/>
<name>A0AC61DC00_9FIRM</name>
<reference evidence="1" key="1">
    <citation type="submission" date="2017-10" db="EMBL/GenBank/DDBJ databases">
        <title>Genome sequence of cellulolytic Lachnospiraceae bacterium XHS1971 isolated from hotspring sediment.</title>
        <authorList>
            <person name="Vasudevan G."/>
            <person name="Joshi A.J."/>
            <person name="Hivarkar S."/>
            <person name="Lanjekar V.B."/>
            <person name="Dhakephalkar P.K."/>
            <person name="Dagar S."/>
        </authorList>
    </citation>
    <scope>NUCLEOTIDE SEQUENCE</scope>
    <source>
        <strain evidence="1">XHS1971</strain>
    </source>
</reference>
<organism evidence="1 2">
    <name type="scientific">Sporanaerobium hydrogeniformans</name>
    <dbReference type="NCBI Taxonomy" id="3072179"/>
    <lineage>
        <taxon>Bacteria</taxon>
        <taxon>Bacillati</taxon>
        <taxon>Bacillota</taxon>
        <taxon>Clostridia</taxon>
        <taxon>Lachnospirales</taxon>
        <taxon>Lachnospiraceae</taxon>
        <taxon>Sporanaerobium</taxon>
    </lineage>
</organism>
<protein>
    <submittedName>
        <fullName evidence="1">PTS mannose transporter subunit IID</fullName>
    </submittedName>
</protein>
<comment type="caution">
    <text evidence="1">The sequence shown here is derived from an EMBL/GenBank/DDBJ whole genome shotgun (WGS) entry which is preliminary data.</text>
</comment>
<dbReference type="EMBL" id="PEDL01000009">
    <property type="protein sequence ID" value="PHV70563.1"/>
    <property type="molecule type" value="Genomic_DNA"/>
</dbReference>
<keyword evidence="2" id="KW-1185">Reference proteome</keyword>
<dbReference type="Proteomes" id="UP000224460">
    <property type="component" value="Unassembled WGS sequence"/>
</dbReference>
<accession>A0AC61DC00</accession>
<evidence type="ECO:0000313" key="1">
    <source>
        <dbReference type="EMBL" id="PHV70563.1"/>
    </source>
</evidence>